<dbReference type="GO" id="GO:0000287">
    <property type="term" value="F:magnesium ion binding"/>
    <property type="evidence" value="ECO:0007669"/>
    <property type="project" value="InterPro"/>
</dbReference>
<protein>
    <submittedName>
        <fullName evidence="1">Uncharacterized protein</fullName>
    </submittedName>
</protein>
<dbReference type="SUPFAM" id="SSF103084">
    <property type="entry name" value="Holliday junction resolvase RusA"/>
    <property type="match status" value="1"/>
</dbReference>
<reference evidence="1" key="1">
    <citation type="submission" date="2020-04" db="EMBL/GenBank/DDBJ databases">
        <authorList>
            <person name="Chiriac C."/>
            <person name="Salcher M."/>
            <person name="Ghai R."/>
            <person name="Kavagutti S V."/>
        </authorList>
    </citation>
    <scope>NUCLEOTIDE SEQUENCE</scope>
</reference>
<proteinExistence type="predicted"/>
<dbReference type="GO" id="GO:0006310">
    <property type="term" value="P:DNA recombination"/>
    <property type="evidence" value="ECO:0007669"/>
    <property type="project" value="InterPro"/>
</dbReference>
<gene>
    <name evidence="1" type="ORF">UFOVP130_3</name>
</gene>
<sequence length="122" mass="13504">MGKTVLTLIGHVPAKKNRWHRSSAGAIYFDRGGIQQQIDSLVVQARSQWRGRVPLSKPSVIATFYVRDARGDLDNKYTTLQDALVSAGVLESDNVKHLPGPIGFRGFIDKNERTVVELMEAA</sequence>
<dbReference type="GO" id="GO:0006281">
    <property type="term" value="P:DNA repair"/>
    <property type="evidence" value="ECO:0007669"/>
    <property type="project" value="InterPro"/>
</dbReference>
<accession>A0A6J5LFR0</accession>
<organism evidence="1">
    <name type="scientific">uncultured Caudovirales phage</name>
    <dbReference type="NCBI Taxonomy" id="2100421"/>
    <lineage>
        <taxon>Viruses</taxon>
        <taxon>Duplodnaviria</taxon>
        <taxon>Heunggongvirae</taxon>
        <taxon>Uroviricota</taxon>
        <taxon>Caudoviricetes</taxon>
        <taxon>Peduoviridae</taxon>
        <taxon>Maltschvirus</taxon>
        <taxon>Maltschvirus maltsch</taxon>
    </lineage>
</organism>
<evidence type="ECO:0000313" key="1">
    <source>
        <dbReference type="EMBL" id="CAB4130479.1"/>
    </source>
</evidence>
<dbReference type="InterPro" id="IPR036614">
    <property type="entry name" value="RusA-like_sf"/>
</dbReference>
<dbReference type="EMBL" id="LR796251">
    <property type="protein sequence ID" value="CAB4130479.1"/>
    <property type="molecule type" value="Genomic_DNA"/>
</dbReference>
<name>A0A6J5LFR0_9CAUD</name>
<dbReference type="Gene3D" id="3.30.1330.70">
    <property type="entry name" value="Holliday junction resolvase RusA"/>
    <property type="match status" value="1"/>
</dbReference>